<name>A0ABT2T7B0_9FIRM</name>
<feature type="binding site" evidence="4">
    <location>
        <position position="73"/>
    </location>
    <ligand>
        <name>Zn(2+)</name>
        <dbReference type="ChEBI" id="CHEBI:29105"/>
    </ligand>
</feature>
<evidence type="ECO:0000313" key="6">
    <source>
        <dbReference type="Proteomes" id="UP001652394"/>
    </source>
</evidence>
<feature type="binding site" evidence="4">
    <location>
        <position position="76"/>
    </location>
    <ligand>
        <name>Zn(2+)</name>
        <dbReference type="ChEBI" id="CHEBI:29105"/>
    </ligand>
</feature>
<sequence length="127" mass="14128">MHELSITEHLLEYCLTKAAEQNAVKIRSVRLCIGALKGIVPECIQTYLDLLAEGTIAEGMQVQAKILPLKIRCKDCGRNSEISSRQLFCPHCKGLHLQILSGKEFYIDSLEVDIDGNQSLTSDHGME</sequence>
<keyword evidence="1 4" id="KW-0533">Nickel</keyword>
<dbReference type="Gene3D" id="3.30.2320.80">
    <property type="match status" value="1"/>
</dbReference>
<protein>
    <recommendedName>
        <fullName evidence="4">Hydrogenase maturation factor HypA</fullName>
    </recommendedName>
</protein>
<evidence type="ECO:0000256" key="1">
    <source>
        <dbReference type="ARBA" id="ARBA00022596"/>
    </source>
</evidence>
<dbReference type="NCBIfam" id="TIGR00100">
    <property type="entry name" value="hypA"/>
    <property type="match status" value="1"/>
</dbReference>
<dbReference type="PIRSF" id="PIRSF004761">
    <property type="entry name" value="Hydrgn_mat_HypA"/>
    <property type="match status" value="1"/>
</dbReference>
<dbReference type="Pfam" id="PF01155">
    <property type="entry name" value="HypA"/>
    <property type="match status" value="1"/>
</dbReference>
<dbReference type="InterPro" id="IPR000688">
    <property type="entry name" value="HypA/HybF"/>
</dbReference>
<feature type="binding site" evidence="4">
    <location>
        <position position="2"/>
    </location>
    <ligand>
        <name>Ni(2+)</name>
        <dbReference type="ChEBI" id="CHEBI:49786"/>
    </ligand>
</feature>
<keyword evidence="3 4" id="KW-0862">Zinc</keyword>
<dbReference type="RefSeq" id="WP_059067555.1">
    <property type="nucleotide sequence ID" value="NZ_JAOQJX010000001.1"/>
</dbReference>
<dbReference type="HAMAP" id="MF_00213">
    <property type="entry name" value="HypA_HybF"/>
    <property type="match status" value="1"/>
</dbReference>
<organism evidence="5 6">
    <name type="scientific">Faecalicatena acetigenes</name>
    <dbReference type="NCBI Taxonomy" id="2981790"/>
    <lineage>
        <taxon>Bacteria</taxon>
        <taxon>Bacillati</taxon>
        <taxon>Bacillota</taxon>
        <taxon>Clostridia</taxon>
        <taxon>Lachnospirales</taxon>
        <taxon>Lachnospiraceae</taxon>
        <taxon>Faecalicatena</taxon>
    </lineage>
</organism>
<feature type="binding site" evidence="4">
    <location>
        <position position="92"/>
    </location>
    <ligand>
        <name>Zn(2+)</name>
        <dbReference type="ChEBI" id="CHEBI:29105"/>
    </ligand>
</feature>
<gene>
    <name evidence="4 5" type="primary">hypA</name>
    <name evidence="5" type="ORF">OCV51_00545</name>
</gene>
<comment type="function">
    <text evidence="4">Involved in the maturation of [NiFe] hydrogenases. Required for nickel insertion into the metal center of the hydrogenase.</text>
</comment>
<dbReference type="PANTHER" id="PTHR34535:SF3">
    <property type="entry name" value="HYDROGENASE MATURATION FACTOR HYPA"/>
    <property type="match status" value="1"/>
</dbReference>
<keyword evidence="2 4" id="KW-0479">Metal-binding</keyword>
<dbReference type="PANTHER" id="PTHR34535">
    <property type="entry name" value="HYDROGENASE MATURATION FACTOR HYPA"/>
    <property type="match status" value="1"/>
</dbReference>
<dbReference type="EMBL" id="JAOQJX010000001">
    <property type="protein sequence ID" value="MCU6746160.1"/>
    <property type="molecule type" value="Genomic_DNA"/>
</dbReference>
<dbReference type="Proteomes" id="UP001652394">
    <property type="component" value="Unassembled WGS sequence"/>
</dbReference>
<proteinExistence type="inferred from homology"/>
<comment type="caution">
    <text evidence="5">The sequence shown here is derived from an EMBL/GenBank/DDBJ whole genome shotgun (WGS) entry which is preliminary data.</text>
</comment>
<keyword evidence="6" id="KW-1185">Reference proteome</keyword>
<feature type="binding site" evidence="4">
    <location>
        <position position="89"/>
    </location>
    <ligand>
        <name>Zn(2+)</name>
        <dbReference type="ChEBI" id="CHEBI:29105"/>
    </ligand>
</feature>
<reference evidence="5 6" key="1">
    <citation type="journal article" date="2021" name="ISME Commun">
        <title>Automated analysis of genomic sequences facilitates high-throughput and comprehensive description of bacteria.</title>
        <authorList>
            <person name="Hitch T.C.A."/>
        </authorList>
    </citation>
    <scope>NUCLEOTIDE SEQUENCE [LARGE SCALE GENOMIC DNA]</scope>
    <source>
        <strain evidence="5 6">H2_18</strain>
    </source>
</reference>
<evidence type="ECO:0000256" key="2">
    <source>
        <dbReference type="ARBA" id="ARBA00022723"/>
    </source>
</evidence>
<evidence type="ECO:0000256" key="4">
    <source>
        <dbReference type="HAMAP-Rule" id="MF_00213"/>
    </source>
</evidence>
<evidence type="ECO:0000256" key="3">
    <source>
        <dbReference type="ARBA" id="ARBA00022833"/>
    </source>
</evidence>
<evidence type="ECO:0000313" key="5">
    <source>
        <dbReference type="EMBL" id="MCU6746160.1"/>
    </source>
</evidence>
<accession>A0ABT2T7B0</accession>
<comment type="similarity">
    <text evidence="4">Belongs to the HypA/HybF family.</text>
</comment>